<dbReference type="AlphaFoldDB" id="A0A3A3GHL3"/>
<organism evidence="5 6">
    <name type="scientific">Paenibacillus thiaminolyticus</name>
    <name type="common">Bacillus thiaminolyticus</name>
    <dbReference type="NCBI Taxonomy" id="49283"/>
    <lineage>
        <taxon>Bacteria</taxon>
        <taxon>Bacillati</taxon>
        <taxon>Bacillota</taxon>
        <taxon>Bacilli</taxon>
        <taxon>Bacillales</taxon>
        <taxon>Paenibacillaceae</taxon>
        <taxon>Paenibacillus</taxon>
    </lineage>
</organism>
<proteinExistence type="predicted"/>
<evidence type="ECO:0000259" key="4">
    <source>
        <dbReference type="PROSITE" id="PS50932"/>
    </source>
</evidence>
<feature type="domain" description="HTH lacI-type" evidence="4">
    <location>
        <begin position="3"/>
        <end position="57"/>
    </location>
</feature>
<dbReference type="Gene3D" id="3.40.50.2300">
    <property type="match status" value="2"/>
</dbReference>
<dbReference type="RefSeq" id="WP_119794203.1">
    <property type="nucleotide sequence ID" value="NZ_QYZD01000011.1"/>
</dbReference>
<dbReference type="Gene3D" id="1.10.260.40">
    <property type="entry name" value="lambda repressor-like DNA-binding domains"/>
    <property type="match status" value="1"/>
</dbReference>
<dbReference type="PANTHER" id="PTHR30146">
    <property type="entry name" value="LACI-RELATED TRANSCRIPTIONAL REPRESSOR"/>
    <property type="match status" value="1"/>
</dbReference>
<dbReference type="InterPro" id="IPR000843">
    <property type="entry name" value="HTH_LacI"/>
</dbReference>
<dbReference type="Proteomes" id="UP000266177">
    <property type="component" value="Unassembled WGS sequence"/>
</dbReference>
<keyword evidence="2" id="KW-0238">DNA-binding</keyword>
<dbReference type="SMART" id="SM00354">
    <property type="entry name" value="HTH_LACI"/>
    <property type="match status" value="1"/>
</dbReference>
<evidence type="ECO:0000256" key="3">
    <source>
        <dbReference type="ARBA" id="ARBA00023163"/>
    </source>
</evidence>
<dbReference type="OrthoDB" id="9775106at2"/>
<dbReference type="InterPro" id="IPR028082">
    <property type="entry name" value="Peripla_BP_I"/>
</dbReference>
<keyword evidence="1" id="KW-0805">Transcription regulation</keyword>
<dbReference type="CDD" id="cd01392">
    <property type="entry name" value="HTH_LacI"/>
    <property type="match status" value="1"/>
</dbReference>
<evidence type="ECO:0000313" key="5">
    <source>
        <dbReference type="EMBL" id="RJG23352.1"/>
    </source>
</evidence>
<sequence length="333" mass="36769">MKVSIFDVAKKAGLSVVTVSRVLNNAQTVREKNRQKVLQAMKELDYHPNAAARSLAKGKTGVIGMIVTTLQDSFLDSIVQTVSSLLKDHGYYLALSVANYPQEEGVGRDFIEEDRVDGLLLLSPIHELSYLTELRNRNIPFVLIDHQTVQPDVHGVTVDNYSGGYEATRHLVELGHRSIAHIQGPGFFLSSIERERGFRQALEEASLEPFAVEQGEFSIESGYQAVRKWLDQGQLPTALFAADDFTALGAINALTEAGLRVPEHMSIVGYDDQVLASELRPRLTTMRQPAEQIGKAAVDMLVKQMNGVSLTNRTVRLNSEIIVRESTAAPQSQ</sequence>
<dbReference type="InterPro" id="IPR010982">
    <property type="entry name" value="Lambda_DNA-bd_dom_sf"/>
</dbReference>
<evidence type="ECO:0000256" key="2">
    <source>
        <dbReference type="ARBA" id="ARBA00023125"/>
    </source>
</evidence>
<dbReference type="GO" id="GO:0000976">
    <property type="term" value="F:transcription cis-regulatory region binding"/>
    <property type="evidence" value="ECO:0007669"/>
    <property type="project" value="TreeGrafter"/>
</dbReference>
<evidence type="ECO:0000256" key="1">
    <source>
        <dbReference type="ARBA" id="ARBA00023015"/>
    </source>
</evidence>
<dbReference type="Pfam" id="PF13377">
    <property type="entry name" value="Peripla_BP_3"/>
    <property type="match status" value="1"/>
</dbReference>
<evidence type="ECO:0000313" key="6">
    <source>
        <dbReference type="Proteomes" id="UP000266177"/>
    </source>
</evidence>
<dbReference type="SUPFAM" id="SSF53822">
    <property type="entry name" value="Periplasmic binding protein-like I"/>
    <property type="match status" value="1"/>
</dbReference>
<comment type="caution">
    <text evidence="5">The sequence shown here is derived from an EMBL/GenBank/DDBJ whole genome shotgun (WGS) entry which is preliminary data.</text>
</comment>
<dbReference type="Pfam" id="PF00356">
    <property type="entry name" value="LacI"/>
    <property type="match status" value="1"/>
</dbReference>
<dbReference type="CDD" id="cd06267">
    <property type="entry name" value="PBP1_LacI_sugar_binding-like"/>
    <property type="match status" value="1"/>
</dbReference>
<accession>A0A3A3GHL3</accession>
<keyword evidence="3" id="KW-0804">Transcription</keyword>
<name>A0A3A3GHL3_PANTH</name>
<dbReference type="GO" id="GO:0003700">
    <property type="term" value="F:DNA-binding transcription factor activity"/>
    <property type="evidence" value="ECO:0007669"/>
    <property type="project" value="TreeGrafter"/>
</dbReference>
<dbReference type="PANTHER" id="PTHR30146:SF109">
    <property type="entry name" value="HTH-TYPE TRANSCRIPTIONAL REGULATOR GALS"/>
    <property type="match status" value="1"/>
</dbReference>
<gene>
    <name evidence="5" type="ORF">DQX05_13980</name>
</gene>
<dbReference type="EMBL" id="QYZD01000011">
    <property type="protein sequence ID" value="RJG23352.1"/>
    <property type="molecule type" value="Genomic_DNA"/>
</dbReference>
<dbReference type="SUPFAM" id="SSF47413">
    <property type="entry name" value="lambda repressor-like DNA-binding domains"/>
    <property type="match status" value="1"/>
</dbReference>
<reference evidence="5 6" key="1">
    <citation type="submission" date="2018-09" db="EMBL/GenBank/DDBJ databases">
        <title>Paenibacillus SK2017-BO5.</title>
        <authorList>
            <person name="Piskunova J.V."/>
            <person name="Dubiley S.A."/>
            <person name="Severinov K.V."/>
        </authorList>
    </citation>
    <scope>NUCLEOTIDE SEQUENCE [LARGE SCALE GENOMIC DNA]</scope>
    <source>
        <strain evidence="5 6">BO5</strain>
    </source>
</reference>
<protein>
    <submittedName>
        <fullName evidence="5">LacI family transcriptional regulator</fullName>
    </submittedName>
</protein>
<dbReference type="PROSITE" id="PS50932">
    <property type="entry name" value="HTH_LACI_2"/>
    <property type="match status" value="1"/>
</dbReference>
<dbReference type="InterPro" id="IPR046335">
    <property type="entry name" value="LacI/GalR-like_sensor"/>
</dbReference>